<gene>
    <name evidence="1" type="ORF">RAS12_30865</name>
</gene>
<name>A0ABY9MAI7_9BURK</name>
<dbReference type="EMBL" id="CP132977">
    <property type="protein sequence ID" value="WMD24036.1"/>
    <property type="molecule type" value="Genomic_DNA"/>
</dbReference>
<keyword evidence="1" id="KW-0614">Plasmid</keyword>
<geneLocation type="plasmid" evidence="1 2">
    <name>unnamed</name>
</geneLocation>
<dbReference type="Proteomes" id="UP001234798">
    <property type="component" value="Plasmid unnamed"/>
</dbReference>
<evidence type="ECO:0000313" key="2">
    <source>
        <dbReference type="Proteomes" id="UP001234798"/>
    </source>
</evidence>
<protein>
    <submittedName>
        <fullName evidence="1">Uncharacterized protein</fullName>
    </submittedName>
</protein>
<accession>A0ABY9MAI7</accession>
<keyword evidence="2" id="KW-1185">Reference proteome</keyword>
<organism evidence="1 2">
    <name type="scientific">Achromobacter seleniivolatilans</name>
    <dbReference type="NCBI Taxonomy" id="3047478"/>
    <lineage>
        <taxon>Bacteria</taxon>
        <taxon>Pseudomonadati</taxon>
        <taxon>Pseudomonadota</taxon>
        <taxon>Betaproteobacteria</taxon>
        <taxon>Burkholderiales</taxon>
        <taxon>Alcaligenaceae</taxon>
        <taxon>Achromobacter</taxon>
    </lineage>
</organism>
<dbReference type="RefSeq" id="WP_306952042.1">
    <property type="nucleotide sequence ID" value="NZ_CP132977.1"/>
</dbReference>
<reference evidence="1 2" key="1">
    <citation type="submission" date="2023-08" db="EMBL/GenBank/DDBJ databases">
        <title>Achromobacter seleniivolatilans sp. nov., isolated from seleniferous soil.</title>
        <authorList>
            <person name="Zhang S."/>
            <person name="Li K."/>
            <person name="Peng J."/>
            <person name="Zhao Q."/>
            <person name="Wang H."/>
            <person name="Guo Y."/>
        </authorList>
    </citation>
    <scope>NUCLEOTIDE SEQUENCE [LARGE SCALE GENOMIC DNA]</scope>
    <source>
        <strain evidence="1 2">R39</strain>
        <plasmid evidence="1 2">unnamed</plasmid>
    </source>
</reference>
<proteinExistence type="predicted"/>
<evidence type="ECO:0000313" key="1">
    <source>
        <dbReference type="EMBL" id="WMD24036.1"/>
    </source>
</evidence>
<sequence>MTAPLCELSPDGYHESSELALNWRDRTVLAVRDVMNGASPLMAGIWPYRLGHHSYLVCDFYVEHTNRLFAITFCLGEEPNLTHLDEPTVPDFADALHLATMVINELGATARLGMRGTGQSPLPLSTAGTE</sequence>